<proteinExistence type="predicted"/>
<dbReference type="Proteomes" id="UP000076761">
    <property type="component" value="Unassembled WGS sequence"/>
</dbReference>
<reference evidence="1 2" key="1">
    <citation type="journal article" date="2016" name="Mol. Biol. Evol.">
        <title>Comparative Genomics of Early-Diverging Mushroom-Forming Fungi Provides Insights into the Origins of Lignocellulose Decay Capabilities.</title>
        <authorList>
            <person name="Nagy L.G."/>
            <person name="Riley R."/>
            <person name="Tritt A."/>
            <person name="Adam C."/>
            <person name="Daum C."/>
            <person name="Floudas D."/>
            <person name="Sun H."/>
            <person name="Yadav J.S."/>
            <person name="Pangilinan J."/>
            <person name="Larsson K.H."/>
            <person name="Matsuura K."/>
            <person name="Barry K."/>
            <person name="Labutti K."/>
            <person name="Kuo R."/>
            <person name="Ohm R.A."/>
            <person name="Bhattacharya S.S."/>
            <person name="Shirouzu T."/>
            <person name="Yoshinaga Y."/>
            <person name="Martin F.M."/>
            <person name="Grigoriev I.V."/>
            <person name="Hibbett D.S."/>
        </authorList>
    </citation>
    <scope>NUCLEOTIDE SEQUENCE [LARGE SCALE GENOMIC DNA]</scope>
    <source>
        <strain evidence="1 2">HHB14362 ss-1</strain>
    </source>
</reference>
<keyword evidence="2" id="KW-1185">Reference proteome</keyword>
<dbReference type="AlphaFoldDB" id="A0A165MZN1"/>
<protein>
    <submittedName>
        <fullName evidence="1">Uncharacterized protein</fullName>
    </submittedName>
</protein>
<name>A0A165MZN1_9AGAM</name>
<evidence type="ECO:0000313" key="2">
    <source>
        <dbReference type="Proteomes" id="UP000076761"/>
    </source>
</evidence>
<sequence length="60" mass="6649">MQVLPPTAMLRRFMCILPVVLISTLNGELTFLIHGWSLTPLDSTKTGSMVFPLTGTSDWL</sequence>
<gene>
    <name evidence="1" type="ORF">NEOLEDRAFT_1142685</name>
</gene>
<evidence type="ECO:0000313" key="1">
    <source>
        <dbReference type="EMBL" id="KZT18984.1"/>
    </source>
</evidence>
<organism evidence="1 2">
    <name type="scientific">Neolentinus lepideus HHB14362 ss-1</name>
    <dbReference type="NCBI Taxonomy" id="1314782"/>
    <lineage>
        <taxon>Eukaryota</taxon>
        <taxon>Fungi</taxon>
        <taxon>Dikarya</taxon>
        <taxon>Basidiomycota</taxon>
        <taxon>Agaricomycotina</taxon>
        <taxon>Agaricomycetes</taxon>
        <taxon>Gloeophyllales</taxon>
        <taxon>Gloeophyllaceae</taxon>
        <taxon>Neolentinus</taxon>
    </lineage>
</organism>
<accession>A0A165MZN1</accession>
<dbReference type="EMBL" id="KV425654">
    <property type="protein sequence ID" value="KZT18984.1"/>
    <property type="molecule type" value="Genomic_DNA"/>
</dbReference>
<feature type="non-terminal residue" evidence="1">
    <location>
        <position position="60"/>
    </location>
</feature>
<dbReference type="InParanoid" id="A0A165MZN1"/>